<gene>
    <name evidence="2" type="ORF">DVA86_12595</name>
</gene>
<dbReference type="KEGG" id="sarm:DVA86_12595"/>
<sequence length="148" mass="16760">MEEAYPYEVSVGRIEPCRIIKVPEIVDSRGSLSAIEGGEALGFDFKRVYYLYNMPLGTVRGAHAHRNLQQLLLAMHGSFDVVVEDGSSKATFHLDNPTYGLYIGPMVWRNLVNFSPEAVGLVLASEHYDEADYYRHYDDFLRDARSLP</sequence>
<name>A0A345XP03_9ACTN</name>
<proteinExistence type="predicted"/>
<reference evidence="2 3" key="1">
    <citation type="submission" date="2018-07" db="EMBL/GenBank/DDBJ databases">
        <title>Draft genome of the type strain Streptomyces armeniacus ATCC 15676.</title>
        <authorList>
            <person name="Labana P."/>
            <person name="Gosse J.T."/>
            <person name="Boddy C.N."/>
        </authorList>
    </citation>
    <scope>NUCLEOTIDE SEQUENCE [LARGE SCALE GENOMIC DNA]</scope>
    <source>
        <strain evidence="2 3">ATCC 15676</strain>
    </source>
</reference>
<dbReference type="AlphaFoldDB" id="A0A345XP03"/>
<evidence type="ECO:0000313" key="3">
    <source>
        <dbReference type="Proteomes" id="UP000254425"/>
    </source>
</evidence>
<dbReference type="InterPro" id="IPR008894">
    <property type="entry name" value="QdtA_cupin_dom"/>
</dbReference>
<protein>
    <submittedName>
        <fullName evidence="2">WxcM-like domain-containing protein</fullName>
    </submittedName>
</protein>
<dbReference type="SUPFAM" id="SSF51182">
    <property type="entry name" value="RmlC-like cupins"/>
    <property type="match status" value="1"/>
</dbReference>
<dbReference type="InterPro" id="IPR014710">
    <property type="entry name" value="RmlC-like_jellyroll"/>
</dbReference>
<evidence type="ECO:0000313" key="2">
    <source>
        <dbReference type="EMBL" id="AXK33369.1"/>
    </source>
</evidence>
<dbReference type="Gene3D" id="2.60.120.10">
    <property type="entry name" value="Jelly Rolls"/>
    <property type="match status" value="1"/>
</dbReference>
<dbReference type="Proteomes" id="UP000254425">
    <property type="component" value="Chromosome"/>
</dbReference>
<dbReference type="EMBL" id="CP031320">
    <property type="protein sequence ID" value="AXK33369.1"/>
    <property type="molecule type" value="Genomic_DNA"/>
</dbReference>
<dbReference type="Pfam" id="PF05523">
    <property type="entry name" value="FdtA"/>
    <property type="match status" value="1"/>
</dbReference>
<keyword evidence="3" id="KW-1185">Reference proteome</keyword>
<evidence type="ECO:0000259" key="1">
    <source>
        <dbReference type="Pfam" id="PF05523"/>
    </source>
</evidence>
<accession>A0A345XP03</accession>
<organism evidence="2 3">
    <name type="scientific">Streptomyces armeniacus</name>
    <dbReference type="NCBI Taxonomy" id="83291"/>
    <lineage>
        <taxon>Bacteria</taxon>
        <taxon>Bacillati</taxon>
        <taxon>Actinomycetota</taxon>
        <taxon>Actinomycetes</taxon>
        <taxon>Kitasatosporales</taxon>
        <taxon>Streptomycetaceae</taxon>
        <taxon>Streptomyces</taxon>
    </lineage>
</organism>
<dbReference type="RefSeq" id="WP_208878177.1">
    <property type="nucleotide sequence ID" value="NZ_CP031320.1"/>
</dbReference>
<dbReference type="InterPro" id="IPR011051">
    <property type="entry name" value="RmlC_Cupin_sf"/>
</dbReference>
<dbReference type="CDD" id="cd20292">
    <property type="entry name" value="cupin_QdtA-like"/>
    <property type="match status" value="1"/>
</dbReference>
<feature type="domain" description="Sugar 3,4-ketoisomerase QdtA cupin" evidence="1">
    <location>
        <begin position="17"/>
        <end position="142"/>
    </location>
</feature>